<dbReference type="OrthoDB" id="6239412at2"/>
<reference evidence="2" key="1">
    <citation type="submission" date="2016-11" db="EMBL/GenBank/DDBJ databases">
        <authorList>
            <person name="Sisinthy S."/>
            <person name="Ara S."/>
            <person name="Gundlapally S.R."/>
        </authorList>
    </citation>
    <scope>NUCLEOTIDE SEQUENCE [LARGE SCALE GENOMIC DNA]</scope>
    <source>
        <strain evidence="2">V1-41</strain>
    </source>
</reference>
<name>A0A2P5TR49_9GAMM</name>
<evidence type="ECO:0000313" key="2">
    <source>
        <dbReference type="Proteomes" id="UP000242231"/>
    </source>
</evidence>
<dbReference type="AlphaFoldDB" id="A0A2P5TR49"/>
<comment type="caution">
    <text evidence="1">The sequence shown here is derived from an EMBL/GenBank/DDBJ whole genome shotgun (WGS) entry which is preliminary data.</text>
</comment>
<dbReference type="RefSeq" id="WP_104485078.1">
    <property type="nucleotide sequence ID" value="NZ_JBHLZJ010000007.1"/>
</dbReference>
<dbReference type="InterPro" id="IPR032258">
    <property type="entry name" value="DUF5061"/>
</dbReference>
<dbReference type="Proteomes" id="UP000242231">
    <property type="component" value="Unassembled WGS sequence"/>
</dbReference>
<dbReference type="EMBL" id="MPZM01000002">
    <property type="protein sequence ID" value="PPL18270.1"/>
    <property type="molecule type" value="Genomic_DNA"/>
</dbReference>
<protein>
    <submittedName>
        <fullName evidence="1">Uncharacterized protein</fullName>
    </submittedName>
</protein>
<evidence type="ECO:0000313" key="1">
    <source>
        <dbReference type="EMBL" id="PPL18270.1"/>
    </source>
</evidence>
<keyword evidence="2" id="KW-1185">Reference proteome</keyword>
<dbReference type="Pfam" id="PF16587">
    <property type="entry name" value="DUF5061"/>
    <property type="match status" value="1"/>
</dbReference>
<organism evidence="1 2">
    <name type="scientific">Oceanisphaera arctica</name>
    <dbReference type="NCBI Taxonomy" id="641510"/>
    <lineage>
        <taxon>Bacteria</taxon>
        <taxon>Pseudomonadati</taxon>
        <taxon>Pseudomonadota</taxon>
        <taxon>Gammaproteobacteria</taxon>
        <taxon>Aeromonadales</taxon>
        <taxon>Aeromonadaceae</taxon>
        <taxon>Oceanisphaera</taxon>
    </lineage>
</organism>
<proteinExistence type="predicted"/>
<sequence>MQSKMTRKLLCLILFLDIVAISGCSLRHNIPSSPTDSAVNQNSQKALSSDLNAYLSSTTNVSSISLTHSPWGSNVLVLAQQPYFAASGRTCRELTITSTTGTISYTIVCQVDHGSWNTVRPVTRLLHH</sequence>
<gene>
    <name evidence="1" type="ORF">UN63_01810</name>
</gene>
<accession>A0A2P5TR49</accession>